<dbReference type="InterPro" id="IPR038070">
    <property type="entry name" value="Rv2632c-like_sf"/>
</dbReference>
<reference evidence="1 2" key="1">
    <citation type="submission" date="2023-11" db="EMBL/GenBank/DDBJ databases">
        <authorList>
            <person name="Val-Calvo J."/>
            <person name="Scortti M."/>
            <person name="Vazquez-Boland J."/>
        </authorList>
    </citation>
    <scope>NUCLEOTIDE SEQUENCE [LARGE SCALE GENOMIC DNA]</scope>
    <source>
        <strain evidence="1 2">DSM 46662</strain>
    </source>
</reference>
<dbReference type="Gene3D" id="3.30.160.240">
    <property type="entry name" value="Rv1738"/>
    <property type="match status" value="1"/>
</dbReference>
<dbReference type="RefSeq" id="WP_348605568.1">
    <property type="nucleotide sequence ID" value="NZ_CP157276.1"/>
</dbReference>
<dbReference type="Proteomes" id="UP001629744">
    <property type="component" value="Unassembled WGS sequence"/>
</dbReference>
<comment type="caution">
    <text evidence="1">The sequence shown here is derived from an EMBL/GenBank/DDBJ whole genome shotgun (WGS) entry which is preliminary data.</text>
</comment>
<dbReference type="Pfam" id="PF08962">
    <property type="entry name" value="Rv2632c-like"/>
    <property type="match status" value="1"/>
</dbReference>
<gene>
    <name evidence="1" type="ORF">ABEU19_002969</name>
</gene>
<dbReference type="SUPFAM" id="SSF143212">
    <property type="entry name" value="Rv2632c-like"/>
    <property type="match status" value="1"/>
</dbReference>
<organism evidence="1 2">
    <name type="scientific">Prescottella soli</name>
    <dbReference type="NCBI Taxonomy" id="1543852"/>
    <lineage>
        <taxon>Bacteria</taxon>
        <taxon>Bacillati</taxon>
        <taxon>Actinomycetota</taxon>
        <taxon>Actinomycetes</taxon>
        <taxon>Mycobacteriales</taxon>
        <taxon>Nocardiaceae</taxon>
        <taxon>Prescottella</taxon>
    </lineage>
</organism>
<evidence type="ECO:0000313" key="1">
    <source>
        <dbReference type="EMBL" id="MFM1729459.1"/>
    </source>
</evidence>
<protein>
    <submittedName>
        <fullName evidence="1">DUF1876 domain-containing protein</fullName>
    </submittedName>
</protein>
<name>A0ABW9FV34_9NOCA</name>
<evidence type="ECO:0000313" key="2">
    <source>
        <dbReference type="Proteomes" id="UP001629744"/>
    </source>
</evidence>
<accession>A0ABW9FV34</accession>
<sequence length="87" mass="9703">MSDKTWMIDVTIDEHDRRTRAKASLTIGPSRFVGVGFTRRDPADPEVPVIGDELATARALRDLANQLVATTSKDIENATHEPTRLMR</sequence>
<dbReference type="InterPro" id="IPR015057">
    <property type="entry name" value="Rv2632c-like"/>
</dbReference>
<keyword evidence="2" id="KW-1185">Reference proteome</keyword>
<proteinExistence type="predicted"/>
<dbReference type="EMBL" id="JBDLNU010000003">
    <property type="protein sequence ID" value="MFM1729459.1"/>
    <property type="molecule type" value="Genomic_DNA"/>
</dbReference>